<sequence>MMFPTKSDIGLRFLLLMHLDRMLFPAAIACALAVSVHFAAP</sequence>
<name>U2Z659_9RHOB</name>
<keyword evidence="1" id="KW-0812">Transmembrane</keyword>
<evidence type="ECO:0000256" key="1">
    <source>
        <dbReference type="SAM" id="Phobius"/>
    </source>
</evidence>
<dbReference type="STRING" id="1337093.MBELCI_2604"/>
<dbReference type="EMBL" id="BATB01000040">
    <property type="protein sequence ID" value="GAD56552.1"/>
    <property type="molecule type" value="Genomic_DNA"/>
</dbReference>
<keyword evidence="3" id="KW-1185">Reference proteome</keyword>
<reference evidence="2" key="1">
    <citation type="journal article" date="2013" name="Genome Announc.">
        <title>Draft Genome Sequence of Loktanella cinnabarina LL-001T, Isolated from Deep-Sea Floor Sediment.</title>
        <authorList>
            <person name="Nishi S."/>
            <person name="Tsubouchi T."/>
            <person name="Takaki Y."/>
            <person name="Koyanagi R."/>
            <person name="Satoh N."/>
            <person name="Maruyama T."/>
            <person name="Hatada Y."/>
        </authorList>
    </citation>
    <scope>NUCLEOTIDE SEQUENCE [LARGE SCALE GENOMIC DNA]</scope>
    <source>
        <strain evidence="2">LL-001</strain>
    </source>
</reference>
<dbReference type="Proteomes" id="UP000016566">
    <property type="component" value="Unassembled WGS sequence"/>
</dbReference>
<evidence type="ECO:0000313" key="3">
    <source>
        <dbReference type="Proteomes" id="UP000016566"/>
    </source>
</evidence>
<gene>
    <name evidence="2" type="ORF">MBELCI_2604</name>
</gene>
<keyword evidence="1" id="KW-0472">Membrane</keyword>
<organism evidence="2 3">
    <name type="scientific">Limimaricola cinnabarinus LL-001</name>
    <dbReference type="NCBI Taxonomy" id="1337093"/>
    <lineage>
        <taxon>Bacteria</taxon>
        <taxon>Pseudomonadati</taxon>
        <taxon>Pseudomonadota</taxon>
        <taxon>Alphaproteobacteria</taxon>
        <taxon>Rhodobacterales</taxon>
        <taxon>Paracoccaceae</taxon>
        <taxon>Limimaricola</taxon>
    </lineage>
</organism>
<proteinExistence type="predicted"/>
<evidence type="ECO:0000313" key="2">
    <source>
        <dbReference type="EMBL" id="GAD56552.1"/>
    </source>
</evidence>
<keyword evidence="1" id="KW-1133">Transmembrane helix</keyword>
<accession>U2Z659</accession>
<comment type="caution">
    <text evidence="2">The sequence shown here is derived from an EMBL/GenBank/DDBJ whole genome shotgun (WGS) entry which is preliminary data.</text>
</comment>
<protein>
    <submittedName>
        <fullName evidence="2">Uncharacterized protein</fullName>
    </submittedName>
</protein>
<feature type="transmembrane region" description="Helical" evidence="1">
    <location>
        <begin position="21"/>
        <end position="40"/>
    </location>
</feature>
<dbReference type="AlphaFoldDB" id="U2Z659"/>
<dbReference type="RefSeq" id="WP_021694653.1">
    <property type="nucleotide sequence ID" value="NZ_BATB01000040.1"/>
</dbReference>